<reference evidence="5 6" key="1">
    <citation type="submission" date="2019-12" db="EMBL/GenBank/DDBJ databases">
        <title>Paraburkholderia acidiphila 7Q-K02 sp. nov and Paraburkholderia acidisoli DHF22 sp. nov., two strains isolated from forest soil.</title>
        <authorList>
            <person name="Gao Z."/>
            <person name="Qiu L."/>
        </authorList>
    </citation>
    <scope>NUCLEOTIDE SEQUENCE [LARGE SCALE GENOMIC DNA]</scope>
    <source>
        <strain evidence="5 6">DHF22</strain>
    </source>
</reference>
<feature type="domain" description="Leucine-binding protein" evidence="4">
    <location>
        <begin position="30"/>
        <end position="356"/>
    </location>
</feature>
<dbReference type="OrthoDB" id="9058175at2"/>
<name>A0A7Z2GK91_9BURK</name>
<dbReference type="KEGG" id="pacs:FAZ98_14445"/>
<accession>A0A7Z2GK91</accession>
<dbReference type="PANTHER" id="PTHR30483">
    <property type="entry name" value="LEUCINE-SPECIFIC-BINDING PROTEIN"/>
    <property type="match status" value="1"/>
</dbReference>
<feature type="signal peptide" evidence="3">
    <location>
        <begin position="1"/>
        <end position="27"/>
    </location>
</feature>
<proteinExistence type="inferred from homology"/>
<protein>
    <submittedName>
        <fullName evidence="5">ABC transporter substrate-binding protein</fullName>
    </submittedName>
</protein>
<dbReference type="InterPro" id="IPR028081">
    <property type="entry name" value="Leu-bd"/>
</dbReference>
<keyword evidence="6" id="KW-1185">Reference proteome</keyword>
<gene>
    <name evidence="5" type="ORF">FAZ98_14445</name>
</gene>
<dbReference type="RefSeq" id="WP_158952023.1">
    <property type="nucleotide sequence ID" value="NZ_CP046914.1"/>
</dbReference>
<keyword evidence="2 3" id="KW-0732">Signal</keyword>
<evidence type="ECO:0000256" key="3">
    <source>
        <dbReference type="SAM" id="SignalP"/>
    </source>
</evidence>
<sequence>MKPLAAAARVLFGTLALSALSALNAHAAEYKVGVELPMTGSLAQAGTEMYRGIQVAADLYNQRHPGDRITLVAIDDESNPAKAVAAVEKLASQNVVAIAGAANSNCAGPASEAADKAGLVYVTSGGTSDDLIKRNLKTFFRVSGTPGYAKGMLGLFDQLGVKSVSIVYSTKDATSDLAQQLDAALKAKGVKTAMHPFDPSMSDFKPVINKVKLQDKSEAMAMVGYENDYVGILRAAKVLKPPLKAIAAPWAFASPKMAASFPDLVPNTYGATVLASPADYRSADQKAFSETYQRLFKTESNYQSQTSFAYAQLLFDAIGKSAQAGTLAKGGLADTLRATQTGDSFLGKVAFDARGDNPGYVAHMGQFRGDGKLVVVSPADYATGKPQYPGVPWQ</sequence>
<dbReference type="Proteomes" id="UP000433577">
    <property type="component" value="Chromosome 2"/>
</dbReference>
<dbReference type="SUPFAM" id="SSF53822">
    <property type="entry name" value="Periplasmic binding protein-like I"/>
    <property type="match status" value="1"/>
</dbReference>
<evidence type="ECO:0000259" key="4">
    <source>
        <dbReference type="Pfam" id="PF13458"/>
    </source>
</evidence>
<evidence type="ECO:0000256" key="1">
    <source>
        <dbReference type="ARBA" id="ARBA00010062"/>
    </source>
</evidence>
<dbReference type="AlphaFoldDB" id="A0A7Z2GK91"/>
<dbReference type="Pfam" id="PF13458">
    <property type="entry name" value="Peripla_BP_6"/>
    <property type="match status" value="1"/>
</dbReference>
<comment type="similarity">
    <text evidence="1">Belongs to the leucine-binding protein family.</text>
</comment>
<dbReference type="EMBL" id="CP046914">
    <property type="protein sequence ID" value="QGZ63029.1"/>
    <property type="molecule type" value="Genomic_DNA"/>
</dbReference>
<dbReference type="Gene3D" id="3.40.50.2300">
    <property type="match status" value="2"/>
</dbReference>
<organism evidence="5 6">
    <name type="scientific">Paraburkholderia acidisoli</name>
    <dbReference type="NCBI Taxonomy" id="2571748"/>
    <lineage>
        <taxon>Bacteria</taxon>
        <taxon>Pseudomonadati</taxon>
        <taxon>Pseudomonadota</taxon>
        <taxon>Betaproteobacteria</taxon>
        <taxon>Burkholderiales</taxon>
        <taxon>Burkholderiaceae</taxon>
        <taxon>Paraburkholderia</taxon>
    </lineage>
</organism>
<evidence type="ECO:0000313" key="5">
    <source>
        <dbReference type="EMBL" id="QGZ63029.1"/>
    </source>
</evidence>
<evidence type="ECO:0000256" key="2">
    <source>
        <dbReference type="ARBA" id="ARBA00022729"/>
    </source>
</evidence>
<feature type="chain" id="PRO_5030734221" evidence="3">
    <location>
        <begin position="28"/>
        <end position="394"/>
    </location>
</feature>
<dbReference type="InterPro" id="IPR051010">
    <property type="entry name" value="BCAA_transport"/>
</dbReference>
<evidence type="ECO:0000313" key="6">
    <source>
        <dbReference type="Proteomes" id="UP000433577"/>
    </source>
</evidence>
<dbReference type="InterPro" id="IPR028082">
    <property type="entry name" value="Peripla_BP_I"/>
</dbReference>